<evidence type="ECO:0000313" key="2">
    <source>
        <dbReference type="Proteomes" id="UP000092024"/>
    </source>
</evidence>
<dbReference type="Pfam" id="PF19715">
    <property type="entry name" value="DUF6210"/>
    <property type="match status" value="1"/>
</dbReference>
<proteinExistence type="predicted"/>
<dbReference type="RefSeq" id="WP_068682518.1">
    <property type="nucleotide sequence ID" value="NZ_LYPA01000051.1"/>
</dbReference>
<reference evidence="1 2" key="1">
    <citation type="submission" date="2016-05" db="EMBL/GenBank/DDBJ databases">
        <title>Paenibacillus oryzae. sp. nov., isolated from the rice root.</title>
        <authorList>
            <person name="Zhang J."/>
            <person name="Zhang X."/>
        </authorList>
    </citation>
    <scope>NUCLEOTIDE SEQUENCE [LARGE SCALE GENOMIC DNA]</scope>
    <source>
        <strain evidence="1 2">1DrF-4</strain>
    </source>
</reference>
<accession>A0A1A5YJU7</accession>
<comment type="caution">
    <text evidence="1">The sequence shown here is derived from an EMBL/GenBank/DDBJ whole genome shotgun (WGS) entry which is preliminary data.</text>
</comment>
<organism evidence="1 2">
    <name type="scientific">Paenibacillus oryzae</name>
    <dbReference type="NCBI Taxonomy" id="1844972"/>
    <lineage>
        <taxon>Bacteria</taxon>
        <taxon>Bacillati</taxon>
        <taxon>Bacillota</taxon>
        <taxon>Bacilli</taxon>
        <taxon>Bacillales</taxon>
        <taxon>Paenibacillaceae</taxon>
        <taxon>Paenibacillus</taxon>
    </lineage>
</organism>
<dbReference type="STRING" id="1844972.A7K91_18125"/>
<dbReference type="Proteomes" id="UP000092024">
    <property type="component" value="Unassembled WGS sequence"/>
</dbReference>
<dbReference type="InterPro" id="IPR046182">
    <property type="entry name" value="DUF6210"/>
</dbReference>
<dbReference type="EMBL" id="LYPA01000051">
    <property type="protein sequence ID" value="OBR65891.1"/>
    <property type="molecule type" value="Genomic_DNA"/>
</dbReference>
<dbReference type="AlphaFoldDB" id="A0A1A5YJU7"/>
<sequence length="131" mass="14566">MLFKMIPVMEQAERLALIICKQEPSRGFSPFRKGAGSRPEGLLSFIEDESSEVLNRLAEALRGKTVLTDADANVIDAILEANPASKGVAVNRKKLEQSMNGNLYVRVKYRATKEQDDKIAEADGMLIWNAR</sequence>
<name>A0A1A5YJU7_9BACL</name>
<gene>
    <name evidence="1" type="ORF">A7K91_18125</name>
</gene>
<keyword evidence="2" id="KW-1185">Reference proteome</keyword>
<protein>
    <submittedName>
        <fullName evidence="1">Uncharacterized protein</fullName>
    </submittedName>
</protein>
<evidence type="ECO:0000313" key="1">
    <source>
        <dbReference type="EMBL" id="OBR65891.1"/>
    </source>
</evidence>